<dbReference type="PRINTS" id="PR01415">
    <property type="entry name" value="ANKYRIN"/>
</dbReference>
<dbReference type="PROSITE" id="PS50088">
    <property type="entry name" value="ANK_REPEAT"/>
    <property type="match status" value="4"/>
</dbReference>
<dbReference type="Gene3D" id="1.25.40.20">
    <property type="entry name" value="Ankyrin repeat-containing domain"/>
    <property type="match status" value="2"/>
</dbReference>
<reference evidence="4 5" key="1">
    <citation type="submission" date="2021-05" db="EMBL/GenBank/DDBJ databases">
        <title>Genetic and Functional Diversity in Clade A Lucinid endosymbionts from the Bahamas.</title>
        <authorList>
            <person name="Giani N.M."/>
            <person name="Engel A.S."/>
            <person name="Campbell B.J."/>
        </authorList>
    </citation>
    <scope>NUCLEOTIDE SEQUENCE [LARGE SCALE GENOMIC DNA]</scope>
    <source>
        <strain evidence="4">LUC16012Gg_MoonRockCtena</strain>
    </source>
</reference>
<keyword evidence="1" id="KW-0677">Repeat</keyword>
<dbReference type="InterPro" id="IPR036770">
    <property type="entry name" value="Ankyrin_rpt-contain_sf"/>
</dbReference>
<protein>
    <submittedName>
        <fullName evidence="4">Ankyrin repeat domain-containing protein</fullName>
    </submittedName>
</protein>
<proteinExistence type="predicted"/>
<organism evidence="4 5">
    <name type="scientific">Candidatus Thiodiazotropha taylori</name>
    <dbReference type="NCBI Taxonomy" id="2792791"/>
    <lineage>
        <taxon>Bacteria</taxon>
        <taxon>Pseudomonadati</taxon>
        <taxon>Pseudomonadota</taxon>
        <taxon>Gammaproteobacteria</taxon>
        <taxon>Chromatiales</taxon>
        <taxon>Sedimenticolaceae</taxon>
        <taxon>Candidatus Thiodiazotropha</taxon>
    </lineage>
</organism>
<dbReference type="Pfam" id="PF12796">
    <property type="entry name" value="Ank_2"/>
    <property type="match status" value="2"/>
</dbReference>
<evidence type="ECO:0000256" key="3">
    <source>
        <dbReference type="PROSITE-ProRule" id="PRU00023"/>
    </source>
</evidence>
<evidence type="ECO:0000256" key="1">
    <source>
        <dbReference type="ARBA" id="ARBA00022737"/>
    </source>
</evidence>
<dbReference type="PANTHER" id="PTHR24171">
    <property type="entry name" value="ANKYRIN REPEAT DOMAIN-CONTAINING PROTEIN 39-RELATED"/>
    <property type="match status" value="1"/>
</dbReference>
<feature type="repeat" description="ANK" evidence="3">
    <location>
        <begin position="186"/>
        <end position="215"/>
    </location>
</feature>
<name>A0A944M9N9_9GAMM</name>
<feature type="repeat" description="ANK" evidence="3">
    <location>
        <begin position="118"/>
        <end position="152"/>
    </location>
</feature>
<sequence length="215" mass="23400">MFNRLNLFTLICIFTFIGCTQPNEPTITLSRAVRIGDIDQLERNIHWNADINKPGADGLSPLHVAASKGSLVMTKILVKNGADLEITDSRGHTPLLKALIARNTIVADYLFKSGAKLDPNAALHETAKLGSADRDVIGFLLRQGATLDHTDSEGNTPLHSAVLNDQRVVVKYLVNRGASLDIRNSAGLSPLAVAIERNNQDIVRILRQFGASETR</sequence>
<feature type="repeat" description="ANK" evidence="3">
    <location>
        <begin position="153"/>
        <end position="185"/>
    </location>
</feature>
<gene>
    <name evidence="4" type="ORF">KME65_03000</name>
</gene>
<dbReference type="PROSITE" id="PS51257">
    <property type="entry name" value="PROKAR_LIPOPROTEIN"/>
    <property type="match status" value="1"/>
</dbReference>
<evidence type="ECO:0000313" key="5">
    <source>
        <dbReference type="Proteomes" id="UP000770889"/>
    </source>
</evidence>
<feature type="repeat" description="ANK" evidence="3">
    <location>
        <begin position="57"/>
        <end position="89"/>
    </location>
</feature>
<accession>A0A944M9N9</accession>
<dbReference type="SUPFAM" id="SSF48403">
    <property type="entry name" value="Ankyrin repeat"/>
    <property type="match status" value="1"/>
</dbReference>
<dbReference type="SMART" id="SM00248">
    <property type="entry name" value="ANK"/>
    <property type="match status" value="4"/>
</dbReference>
<dbReference type="AlphaFoldDB" id="A0A944M9N9"/>
<dbReference type="PROSITE" id="PS50297">
    <property type="entry name" value="ANK_REP_REGION"/>
    <property type="match status" value="3"/>
</dbReference>
<comment type="caution">
    <text evidence="4">The sequence shown here is derived from an EMBL/GenBank/DDBJ whole genome shotgun (WGS) entry which is preliminary data.</text>
</comment>
<dbReference type="Proteomes" id="UP000770889">
    <property type="component" value="Unassembled WGS sequence"/>
</dbReference>
<evidence type="ECO:0000256" key="2">
    <source>
        <dbReference type="ARBA" id="ARBA00023043"/>
    </source>
</evidence>
<dbReference type="InterPro" id="IPR002110">
    <property type="entry name" value="Ankyrin_rpt"/>
</dbReference>
<dbReference type="EMBL" id="JAHHGM010000002">
    <property type="protein sequence ID" value="MBT2987908.1"/>
    <property type="molecule type" value="Genomic_DNA"/>
</dbReference>
<evidence type="ECO:0000313" key="4">
    <source>
        <dbReference type="EMBL" id="MBT2987908.1"/>
    </source>
</evidence>
<keyword evidence="2 3" id="KW-0040">ANK repeat</keyword>